<evidence type="ECO:0000313" key="3">
    <source>
        <dbReference type="EMBL" id="GAA2388165.1"/>
    </source>
</evidence>
<evidence type="ECO:0000313" key="4">
    <source>
        <dbReference type="Proteomes" id="UP001500058"/>
    </source>
</evidence>
<keyword evidence="4" id="KW-1185">Reference proteome</keyword>
<dbReference type="Pfam" id="PF08378">
    <property type="entry name" value="NERD"/>
    <property type="match status" value="1"/>
</dbReference>
<feature type="region of interest" description="Disordered" evidence="1">
    <location>
        <begin position="60"/>
        <end position="80"/>
    </location>
</feature>
<feature type="domain" description="NERD" evidence="2">
    <location>
        <begin position="117"/>
        <end position="228"/>
    </location>
</feature>
<feature type="compositionally biased region" description="Low complexity" evidence="1">
    <location>
        <begin position="60"/>
        <end position="69"/>
    </location>
</feature>
<gene>
    <name evidence="3" type="ORF">GCM10010420_09190</name>
</gene>
<dbReference type="EMBL" id="BAAATJ010000003">
    <property type="protein sequence ID" value="GAA2388165.1"/>
    <property type="molecule type" value="Genomic_DNA"/>
</dbReference>
<accession>A0ABP5UYC2</accession>
<dbReference type="Proteomes" id="UP001500058">
    <property type="component" value="Unassembled WGS sequence"/>
</dbReference>
<evidence type="ECO:0000256" key="1">
    <source>
        <dbReference type="SAM" id="MobiDB-lite"/>
    </source>
</evidence>
<comment type="caution">
    <text evidence="3">The sequence shown here is derived from an EMBL/GenBank/DDBJ whole genome shotgun (WGS) entry which is preliminary data.</text>
</comment>
<protein>
    <submittedName>
        <fullName evidence="3">NERD domain-containing protein</fullName>
    </submittedName>
</protein>
<sequence length="275" mass="30192">MSELRVSPWKRYGHDRLYVNLPDGTSVAWYDRKTGRLDILVEEYRTRALDALAPHLPWTGAPTPAAGSPPLSPAEDLASNRPGEALRAKVAELAPRPWLYALTRLLGRKSEADSWRAGLKGEQIVGAELERMTASGWRVLHSIPLPGDKDIDHLLIGPGGVFSVNTKRHPGARVWVGDDSVRIGGRTYPYVRRSRNEAGRASRVLTEGCGFPVDVRPVLVFVDTAEVTKVATLLDVGVYEDRTVSALGPLTGVLAPSDVERIHATARNRRTWARA</sequence>
<name>A0ABP5UYC2_9ACTN</name>
<dbReference type="PROSITE" id="PS50965">
    <property type="entry name" value="NERD"/>
    <property type="match status" value="1"/>
</dbReference>
<reference evidence="4" key="1">
    <citation type="journal article" date="2019" name="Int. J. Syst. Evol. Microbiol.">
        <title>The Global Catalogue of Microorganisms (GCM) 10K type strain sequencing project: providing services to taxonomists for standard genome sequencing and annotation.</title>
        <authorList>
            <consortium name="The Broad Institute Genomics Platform"/>
            <consortium name="The Broad Institute Genome Sequencing Center for Infectious Disease"/>
            <person name="Wu L."/>
            <person name="Ma J."/>
        </authorList>
    </citation>
    <scope>NUCLEOTIDE SEQUENCE [LARGE SCALE GENOMIC DNA]</scope>
    <source>
        <strain evidence="4">JCM 6921</strain>
    </source>
</reference>
<proteinExistence type="predicted"/>
<dbReference type="InterPro" id="IPR011528">
    <property type="entry name" value="NERD"/>
</dbReference>
<evidence type="ECO:0000259" key="2">
    <source>
        <dbReference type="PROSITE" id="PS50965"/>
    </source>
</evidence>
<dbReference type="RefSeq" id="WP_344629532.1">
    <property type="nucleotide sequence ID" value="NZ_BAAATJ010000003.1"/>
</dbReference>
<organism evidence="3 4">
    <name type="scientific">Streptomyces glaucosporus</name>
    <dbReference type="NCBI Taxonomy" id="284044"/>
    <lineage>
        <taxon>Bacteria</taxon>
        <taxon>Bacillati</taxon>
        <taxon>Actinomycetota</taxon>
        <taxon>Actinomycetes</taxon>
        <taxon>Kitasatosporales</taxon>
        <taxon>Streptomycetaceae</taxon>
        <taxon>Streptomyces</taxon>
    </lineage>
</organism>